<keyword evidence="1" id="KW-0812">Transmembrane</keyword>
<feature type="transmembrane region" description="Helical" evidence="1">
    <location>
        <begin position="65"/>
        <end position="89"/>
    </location>
</feature>
<proteinExistence type="predicted"/>
<evidence type="ECO:0000256" key="1">
    <source>
        <dbReference type="SAM" id="Phobius"/>
    </source>
</evidence>
<gene>
    <name evidence="2" type="ORF">GCM10025780_05120</name>
</gene>
<evidence type="ECO:0008006" key="4">
    <source>
        <dbReference type="Google" id="ProtNLM"/>
    </source>
</evidence>
<accession>A0ABP8VLE9</accession>
<evidence type="ECO:0000313" key="3">
    <source>
        <dbReference type="Proteomes" id="UP001501295"/>
    </source>
</evidence>
<protein>
    <recommendedName>
        <fullName evidence="4">Alkaline shock family protein YloU</fullName>
    </recommendedName>
</protein>
<organism evidence="2 3">
    <name type="scientific">Frondihabitans cladoniiphilus</name>
    <dbReference type="NCBI Taxonomy" id="715785"/>
    <lineage>
        <taxon>Bacteria</taxon>
        <taxon>Bacillati</taxon>
        <taxon>Actinomycetota</taxon>
        <taxon>Actinomycetes</taxon>
        <taxon>Micrococcales</taxon>
        <taxon>Microbacteriaceae</taxon>
        <taxon>Frondihabitans</taxon>
    </lineage>
</organism>
<dbReference type="Proteomes" id="UP001501295">
    <property type="component" value="Unassembled WGS sequence"/>
</dbReference>
<evidence type="ECO:0000313" key="2">
    <source>
        <dbReference type="EMBL" id="GAA4666402.1"/>
    </source>
</evidence>
<dbReference type="RefSeq" id="WP_345372865.1">
    <property type="nucleotide sequence ID" value="NZ_BAABLM010000001.1"/>
</dbReference>
<feature type="transmembrane region" description="Helical" evidence="1">
    <location>
        <begin position="21"/>
        <end position="45"/>
    </location>
</feature>
<keyword evidence="3" id="KW-1185">Reference proteome</keyword>
<reference evidence="3" key="1">
    <citation type="journal article" date="2019" name="Int. J. Syst. Evol. Microbiol.">
        <title>The Global Catalogue of Microorganisms (GCM) 10K type strain sequencing project: providing services to taxonomists for standard genome sequencing and annotation.</title>
        <authorList>
            <consortium name="The Broad Institute Genomics Platform"/>
            <consortium name="The Broad Institute Genome Sequencing Center for Infectious Disease"/>
            <person name="Wu L."/>
            <person name="Ma J."/>
        </authorList>
    </citation>
    <scope>NUCLEOTIDE SEQUENCE [LARGE SCALE GENOMIC DNA]</scope>
    <source>
        <strain evidence="3">JCM 18956</strain>
    </source>
</reference>
<keyword evidence="1" id="KW-0472">Membrane</keyword>
<dbReference type="EMBL" id="BAABLM010000001">
    <property type="protein sequence ID" value="GAA4666402.1"/>
    <property type="molecule type" value="Genomic_DNA"/>
</dbReference>
<keyword evidence="1" id="KW-1133">Transmembrane helix</keyword>
<name>A0ABP8VLE9_9MICO</name>
<sequence>MSTALYKRVLRRETHSSRSGVAIVLAVILIVVFAWAGTESVLAALERPALLVSPKDAAVSVLGAASGPVGLLTAAGVVAAVIGIILIVVSFAPGRRGRRGVDAGRTAVLVDDRVIAQSVSRSGAYAGDVDPSQVKVTVGKRTVDVDVTRTSGRTADVRSIQDAVNDELSSYDFSPTLRGKVRLSKKAEIA</sequence>
<comment type="caution">
    <text evidence="2">The sequence shown here is derived from an EMBL/GenBank/DDBJ whole genome shotgun (WGS) entry which is preliminary data.</text>
</comment>